<accession>A0A563EZK3</accession>
<feature type="compositionally biased region" description="Polar residues" evidence="1">
    <location>
        <begin position="159"/>
        <end position="170"/>
    </location>
</feature>
<proteinExistence type="predicted"/>
<dbReference type="InterPro" id="IPR038332">
    <property type="entry name" value="PPE_sf"/>
</dbReference>
<dbReference type="EMBL" id="VOBR01000004">
    <property type="protein sequence ID" value="TWP53053.1"/>
    <property type="molecule type" value="Genomic_DNA"/>
</dbReference>
<reference evidence="2 3" key="1">
    <citation type="submission" date="2019-07" db="EMBL/GenBank/DDBJ databases">
        <title>Lentzea xizangensis sp. nov., isolated from Qinghai-Tibetan Plateau Soils.</title>
        <authorList>
            <person name="Huang J."/>
        </authorList>
    </citation>
    <scope>NUCLEOTIDE SEQUENCE [LARGE SCALE GENOMIC DNA]</scope>
    <source>
        <strain evidence="2 3">FXJ1.1311</strain>
    </source>
</reference>
<feature type="compositionally biased region" description="Gly residues" evidence="1">
    <location>
        <begin position="351"/>
        <end position="364"/>
    </location>
</feature>
<organism evidence="2 3">
    <name type="scientific">Lentzea tibetensis</name>
    <dbReference type="NCBI Taxonomy" id="2591470"/>
    <lineage>
        <taxon>Bacteria</taxon>
        <taxon>Bacillati</taxon>
        <taxon>Actinomycetota</taxon>
        <taxon>Actinomycetes</taxon>
        <taxon>Pseudonocardiales</taxon>
        <taxon>Pseudonocardiaceae</taxon>
        <taxon>Lentzea</taxon>
    </lineage>
</organism>
<sequence>MSNESFGDARYAGYDNAGLANLIEGFRASGGARVFGEASAALRELSLQLEKTDDDLRRELGKLNISWQGLAGDNAGQSVEASAKHGGDSSDAAKQNAQATMMQSEANSQARNTMPESQKLRGATSTGIVDDVAGFFGHETDRAKEVKETNAARQQAIDSLNGYSQNSQDAINRFQDPGRPPNFEVTSTSSVSTPVGHTQQPGVGTPGFHGTPGTPGSTGLPPGTGGNPVGPVPNVPGGTTGTLPGTPPPGAIPPGPGLPGKLGSPLPVGLGIATAAAAGLGAAAATARPGQTVGGGRGPSQAPKTPIAPAGPKGAPSTIGAGGTGTGSGTTKGGAAGVGAADEHGPNRPGAKGGAGVAGKGGSGLMSPAAGAAKGEGDEDEEHVRKYGVDSDDVFGDERMVVQSVIGEDPKDK</sequence>
<comment type="caution">
    <text evidence="2">The sequence shown here is derived from an EMBL/GenBank/DDBJ whole genome shotgun (WGS) entry which is preliminary data.</text>
</comment>
<feature type="compositionally biased region" description="Polar residues" evidence="1">
    <location>
        <begin position="92"/>
        <end position="116"/>
    </location>
</feature>
<dbReference type="OrthoDB" id="3695206at2"/>
<dbReference type="Proteomes" id="UP000316639">
    <property type="component" value="Unassembled WGS sequence"/>
</dbReference>
<evidence type="ECO:0000313" key="3">
    <source>
        <dbReference type="Proteomes" id="UP000316639"/>
    </source>
</evidence>
<feature type="compositionally biased region" description="Pro residues" evidence="1">
    <location>
        <begin position="245"/>
        <end position="257"/>
    </location>
</feature>
<evidence type="ECO:0008006" key="4">
    <source>
        <dbReference type="Google" id="ProtNLM"/>
    </source>
</evidence>
<evidence type="ECO:0000313" key="2">
    <source>
        <dbReference type="EMBL" id="TWP53053.1"/>
    </source>
</evidence>
<name>A0A563EZK3_9PSEU</name>
<protein>
    <recommendedName>
        <fullName evidence="4">PPE family protein</fullName>
    </recommendedName>
</protein>
<dbReference type="AlphaFoldDB" id="A0A563EZK3"/>
<feature type="region of interest" description="Disordered" evidence="1">
    <location>
        <begin position="76"/>
        <end position="125"/>
    </location>
</feature>
<dbReference type="RefSeq" id="WP_146350306.1">
    <property type="nucleotide sequence ID" value="NZ_VOBR01000004.1"/>
</dbReference>
<feature type="compositionally biased region" description="Low complexity" evidence="1">
    <location>
        <begin position="235"/>
        <end position="244"/>
    </location>
</feature>
<gene>
    <name evidence="2" type="ORF">FKR81_08175</name>
</gene>
<dbReference type="Gene3D" id="1.20.1260.20">
    <property type="entry name" value="PPE superfamily"/>
    <property type="match status" value="1"/>
</dbReference>
<feature type="compositionally biased region" description="Gly residues" evidence="1">
    <location>
        <begin position="320"/>
        <end position="337"/>
    </location>
</feature>
<feature type="compositionally biased region" description="Low complexity" evidence="1">
    <location>
        <begin position="185"/>
        <end position="221"/>
    </location>
</feature>
<evidence type="ECO:0000256" key="1">
    <source>
        <dbReference type="SAM" id="MobiDB-lite"/>
    </source>
</evidence>
<feature type="compositionally biased region" description="Low complexity" evidence="1">
    <location>
        <begin position="259"/>
        <end position="287"/>
    </location>
</feature>
<feature type="region of interest" description="Disordered" evidence="1">
    <location>
        <begin position="159"/>
        <end position="395"/>
    </location>
</feature>
<keyword evidence="3" id="KW-1185">Reference proteome</keyword>